<accession>A0A1X0QHY8</accession>
<dbReference type="VEuPathDB" id="MicrosporidiaDB:A0H76_965"/>
<proteinExistence type="predicted"/>
<reference evidence="1 2" key="1">
    <citation type="journal article" date="2017" name="Environ. Microbiol.">
        <title>Decay of the glycolytic pathway and adaptation to intranuclear parasitism within Enterocytozoonidae microsporidia.</title>
        <authorList>
            <person name="Wiredu Boakye D."/>
            <person name="Jaroenlak P."/>
            <person name="Prachumwat A."/>
            <person name="Williams T.A."/>
            <person name="Bateman K.S."/>
            <person name="Itsathitphaisarn O."/>
            <person name="Sritunyalucksana K."/>
            <person name="Paszkiewicz K.H."/>
            <person name="Moore K.A."/>
            <person name="Stentiford G.D."/>
            <person name="Williams B.A."/>
        </authorList>
    </citation>
    <scope>NUCLEOTIDE SEQUENCE [LARGE SCALE GENOMIC DNA]</scope>
    <source>
        <strain evidence="2">canceri</strain>
    </source>
</reference>
<name>A0A1X0QHY8_9MICR</name>
<evidence type="ECO:0000313" key="1">
    <source>
        <dbReference type="EMBL" id="ORD99369.1"/>
    </source>
</evidence>
<dbReference type="Proteomes" id="UP000192501">
    <property type="component" value="Unassembled WGS sequence"/>
</dbReference>
<sequence>MIEKYVQSMNFLKKNLPLVLRLLESKYKNLSKDGINIIVRQLNINFKEEQINSKDYLDKSGCIDDFNEYIFAEYHTILEEFSELIVTKVKNYILVEKNTAYNSSRLSKVHINELLDLFKKNQIDIIYNNESLLEIYMDFLSLFNVLEYVVRYYQFYRCLVIPIIEVKEKMLNSEVYKNKTVLNLSEFDEIYSSEFKNSLCQKLVYYSGIKVDMLKKITYNEKLKNF</sequence>
<comment type="caution">
    <text evidence="1">The sequence shown here is derived from an EMBL/GenBank/DDBJ whole genome shotgun (WGS) entry which is preliminary data.</text>
</comment>
<dbReference type="VEuPathDB" id="MicrosporidiaDB:HERIO_797"/>
<organism evidence="1 2">
    <name type="scientific">Hepatospora eriocheir</name>
    <dbReference type="NCBI Taxonomy" id="1081669"/>
    <lineage>
        <taxon>Eukaryota</taxon>
        <taxon>Fungi</taxon>
        <taxon>Fungi incertae sedis</taxon>
        <taxon>Microsporidia</taxon>
        <taxon>Hepatosporidae</taxon>
        <taxon>Hepatospora</taxon>
    </lineage>
</organism>
<evidence type="ECO:0000313" key="2">
    <source>
        <dbReference type="Proteomes" id="UP000192501"/>
    </source>
</evidence>
<dbReference type="EMBL" id="LTAI01000215">
    <property type="protein sequence ID" value="ORD99369.1"/>
    <property type="molecule type" value="Genomic_DNA"/>
</dbReference>
<dbReference type="AlphaFoldDB" id="A0A1X0QHY8"/>
<gene>
    <name evidence="1" type="ORF">A0H76_965</name>
</gene>
<protein>
    <submittedName>
        <fullName evidence="1">Uncharacterized protein</fullName>
    </submittedName>
</protein>